<gene>
    <name evidence="2" type="ORF">RRG08_046535</name>
</gene>
<evidence type="ECO:0000256" key="1">
    <source>
        <dbReference type="SAM" id="Phobius"/>
    </source>
</evidence>
<keyword evidence="1" id="KW-0472">Membrane</keyword>
<keyword evidence="1" id="KW-0812">Transmembrane</keyword>
<name>A0AAE0Z8V3_9GAST</name>
<comment type="caution">
    <text evidence="2">The sequence shown here is derived from an EMBL/GenBank/DDBJ whole genome shotgun (WGS) entry which is preliminary data.</text>
</comment>
<evidence type="ECO:0000313" key="2">
    <source>
        <dbReference type="EMBL" id="KAK3764067.1"/>
    </source>
</evidence>
<dbReference type="Proteomes" id="UP001283361">
    <property type="component" value="Unassembled WGS sequence"/>
</dbReference>
<dbReference type="AlphaFoldDB" id="A0AAE0Z8V3"/>
<protein>
    <submittedName>
        <fullName evidence="2">Uncharacterized protein</fullName>
    </submittedName>
</protein>
<organism evidence="2 3">
    <name type="scientific">Elysia crispata</name>
    <name type="common">lettuce slug</name>
    <dbReference type="NCBI Taxonomy" id="231223"/>
    <lineage>
        <taxon>Eukaryota</taxon>
        <taxon>Metazoa</taxon>
        <taxon>Spiralia</taxon>
        <taxon>Lophotrochozoa</taxon>
        <taxon>Mollusca</taxon>
        <taxon>Gastropoda</taxon>
        <taxon>Heterobranchia</taxon>
        <taxon>Euthyneura</taxon>
        <taxon>Panpulmonata</taxon>
        <taxon>Sacoglossa</taxon>
        <taxon>Placobranchoidea</taxon>
        <taxon>Plakobranchidae</taxon>
        <taxon>Elysia</taxon>
    </lineage>
</organism>
<dbReference type="EMBL" id="JAWDGP010004473">
    <property type="protein sequence ID" value="KAK3764067.1"/>
    <property type="molecule type" value="Genomic_DNA"/>
</dbReference>
<evidence type="ECO:0000313" key="3">
    <source>
        <dbReference type="Proteomes" id="UP001283361"/>
    </source>
</evidence>
<feature type="transmembrane region" description="Helical" evidence="1">
    <location>
        <begin position="12"/>
        <end position="39"/>
    </location>
</feature>
<feature type="transmembrane region" description="Helical" evidence="1">
    <location>
        <begin position="115"/>
        <end position="136"/>
    </location>
</feature>
<keyword evidence="3" id="KW-1185">Reference proteome</keyword>
<accession>A0AAE0Z8V3</accession>
<reference evidence="2" key="1">
    <citation type="journal article" date="2023" name="G3 (Bethesda)">
        <title>A reference genome for the long-term kleptoplast-retaining sea slug Elysia crispata morphotype clarki.</title>
        <authorList>
            <person name="Eastman K.E."/>
            <person name="Pendleton A.L."/>
            <person name="Shaikh M.A."/>
            <person name="Suttiyut T."/>
            <person name="Ogas R."/>
            <person name="Tomko P."/>
            <person name="Gavelis G."/>
            <person name="Widhalm J.R."/>
            <person name="Wisecaver J.H."/>
        </authorList>
    </citation>
    <scope>NUCLEOTIDE SEQUENCE</scope>
    <source>
        <strain evidence="2">ECLA1</strain>
    </source>
</reference>
<sequence>MELDLEGSTVVGAAVILAMGISVVAISGSVVEIGFVSVLMDEVLVKVDWPVVVTLAVVGRIVAEAAVLIESELVEVGGTNVVSGIVVDVEGIVVVVGDAVIAAGRIAVVLDRTVAVSYCTGIIVVGALVVDGTVVLGQSLVVTVEDVCEVDVAVTALRGALGLAGNAVLKVAWVGLVESGIFIETAVGTVVLTDEIRYCGWQFC</sequence>
<proteinExistence type="predicted"/>
<keyword evidence="1" id="KW-1133">Transmembrane helix</keyword>